<dbReference type="Proteomes" id="UP001242021">
    <property type="component" value="Chromosome"/>
</dbReference>
<dbReference type="SUPFAM" id="SSF52540">
    <property type="entry name" value="P-loop containing nucleoside triphosphate hydrolases"/>
    <property type="match status" value="2"/>
</dbReference>
<evidence type="ECO:0000256" key="6">
    <source>
        <dbReference type="ARBA" id="ARBA00022741"/>
    </source>
</evidence>
<keyword evidence="5" id="KW-0677">Repeat</keyword>
<evidence type="ECO:0000313" key="12">
    <source>
        <dbReference type="Proteomes" id="UP001242021"/>
    </source>
</evidence>
<evidence type="ECO:0000256" key="7">
    <source>
        <dbReference type="ARBA" id="ARBA00022840"/>
    </source>
</evidence>
<evidence type="ECO:0000256" key="5">
    <source>
        <dbReference type="ARBA" id="ARBA00022737"/>
    </source>
</evidence>
<dbReference type="AlphaFoldDB" id="A0AAJ6GHX7"/>
<dbReference type="RefSeq" id="WP_115599973.1">
    <property type="nucleotide sequence ID" value="NZ_CALXQO010000007.1"/>
</dbReference>
<dbReference type="CDD" id="cd03215">
    <property type="entry name" value="ABC_Carb_Monos_II"/>
    <property type="match status" value="1"/>
</dbReference>
<protein>
    <submittedName>
        <fullName evidence="11">Sugar ABC transporter ATP-binding protein</fullName>
    </submittedName>
</protein>
<dbReference type="Gene3D" id="3.40.50.300">
    <property type="entry name" value="P-loop containing nucleotide triphosphate hydrolases"/>
    <property type="match status" value="2"/>
</dbReference>
<proteinExistence type="predicted"/>
<evidence type="ECO:0000256" key="2">
    <source>
        <dbReference type="ARBA" id="ARBA00022448"/>
    </source>
</evidence>
<dbReference type="InterPro" id="IPR017871">
    <property type="entry name" value="ABC_transporter-like_CS"/>
</dbReference>
<dbReference type="PANTHER" id="PTHR43790:SF9">
    <property type="entry name" value="GALACTOFURANOSE TRANSPORTER ATP-BINDING PROTEIN YTFR"/>
    <property type="match status" value="1"/>
</dbReference>
<accession>A0AAJ6GHX7</accession>
<dbReference type="PROSITE" id="PS50893">
    <property type="entry name" value="ABC_TRANSPORTER_2"/>
    <property type="match status" value="2"/>
</dbReference>
<dbReference type="InterPro" id="IPR003439">
    <property type="entry name" value="ABC_transporter-like_ATP-bd"/>
</dbReference>
<dbReference type="GO" id="GO:0005524">
    <property type="term" value="F:ATP binding"/>
    <property type="evidence" value="ECO:0007669"/>
    <property type="project" value="UniProtKB-KW"/>
</dbReference>
<feature type="domain" description="ABC transporter" evidence="10">
    <location>
        <begin position="253"/>
        <end position="496"/>
    </location>
</feature>
<comment type="subcellular location">
    <subcellularLocation>
        <location evidence="1">Cell membrane</location>
        <topology evidence="1">Peripheral membrane protein</topology>
    </subcellularLocation>
</comment>
<keyword evidence="6" id="KW-0547">Nucleotide-binding</keyword>
<dbReference type="CDD" id="cd03216">
    <property type="entry name" value="ABC_Carb_Monos_I"/>
    <property type="match status" value="1"/>
</dbReference>
<evidence type="ECO:0000256" key="1">
    <source>
        <dbReference type="ARBA" id="ARBA00004202"/>
    </source>
</evidence>
<keyword evidence="9" id="KW-0472">Membrane</keyword>
<dbReference type="GO" id="GO:0016887">
    <property type="term" value="F:ATP hydrolysis activity"/>
    <property type="evidence" value="ECO:0007669"/>
    <property type="project" value="InterPro"/>
</dbReference>
<reference evidence="11" key="1">
    <citation type="submission" date="2022-06" db="EMBL/GenBank/DDBJ databases">
        <title>Brachyspira pilosicoli from pigs in Switzerland.</title>
        <authorList>
            <person name="Schmitt S."/>
            <person name="Arnold M."/>
            <person name="Rossano A."/>
            <person name="Perreten V."/>
        </authorList>
    </citation>
    <scope>NUCLEOTIDE SEQUENCE</scope>
    <source>
        <strain evidence="11">MEI4028</strain>
    </source>
</reference>
<evidence type="ECO:0000259" key="10">
    <source>
        <dbReference type="PROSITE" id="PS50893"/>
    </source>
</evidence>
<evidence type="ECO:0000256" key="4">
    <source>
        <dbReference type="ARBA" id="ARBA00022597"/>
    </source>
</evidence>
<evidence type="ECO:0000256" key="3">
    <source>
        <dbReference type="ARBA" id="ARBA00022475"/>
    </source>
</evidence>
<name>A0AAJ6GHX7_BRAPL</name>
<gene>
    <name evidence="11" type="ORF">NEH99_02975</name>
</gene>
<dbReference type="InterPro" id="IPR027417">
    <property type="entry name" value="P-loop_NTPase"/>
</dbReference>
<keyword evidence="8" id="KW-1278">Translocase</keyword>
<evidence type="ECO:0000256" key="9">
    <source>
        <dbReference type="ARBA" id="ARBA00023136"/>
    </source>
</evidence>
<dbReference type="SMART" id="SM00382">
    <property type="entry name" value="AAA"/>
    <property type="match status" value="2"/>
</dbReference>
<evidence type="ECO:0000313" key="11">
    <source>
        <dbReference type="EMBL" id="WIH95515.1"/>
    </source>
</evidence>
<dbReference type="Pfam" id="PF00005">
    <property type="entry name" value="ABC_tran"/>
    <property type="match status" value="2"/>
</dbReference>
<feature type="domain" description="ABC transporter" evidence="10">
    <location>
        <begin position="7"/>
        <end position="242"/>
    </location>
</feature>
<keyword evidence="3" id="KW-1003">Cell membrane</keyword>
<dbReference type="PANTHER" id="PTHR43790">
    <property type="entry name" value="CARBOHYDRATE TRANSPORT ATP-BINDING PROTEIN MG119-RELATED"/>
    <property type="match status" value="1"/>
</dbReference>
<dbReference type="InterPro" id="IPR003593">
    <property type="entry name" value="AAA+_ATPase"/>
</dbReference>
<keyword evidence="2" id="KW-0813">Transport</keyword>
<keyword evidence="7 11" id="KW-0067">ATP-binding</keyword>
<evidence type="ECO:0000256" key="8">
    <source>
        <dbReference type="ARBA" id="ARBA00022967"/>
    </source>
</evidence>
<dbReference type="EMBL" id="CP098754">
    <property type="protein sequence ID" value="WIH95515.1"/>
    <property type="molecule type" value="Genomic_DNA"/>
</dbReference>
<dbReference type="FunFam" id="3.40.50.300:FF:000127">
    <property type="entry name" value="Ribose import ATP-binding protein RbsA"/>
    <property type="match status" value="1"/>
</dbReference>
<dbReference type="PROSITE" id="PS00211">
    <property type="entry name" value="ABC_TRANSPORTER_1"/>
    <property type="match status" value="1"/>
</dbReference>
<sequence>MGDELVLKLENIVKKFSGVVALDNVSLEIKKGEIHALMGENGAGKSTLIKTCTGAIKPDDGTIFVNGKSFKYMTPQLSEENGIAVIYQEFNLVDELSAAENIFLGKKLSNGPFINKKAMYKKAKEIFDQLNINISPNKLVRDLTVGYQQMVEIAKAVMQNAQILIMDEPSAPLTTVEIESMFKLIEELNRRGVSIIYISHRLDEIFRISNRITVMRDGKKISTLNTKDTNVDELISLMVGRKMTETFPERKNYSTDEVLLEARNLYGNGIRNISFKLKRGEILGFAGLIGSGRTELMELIFGYKKIDKGEIIFKGKKYLPKDPKYSINNGIVLVPEDRKRQGALITRTIRENITISCIERISKFIFFNQKKDKGISEKFINSLKIKSSSMEQIVKSLSGGNQQKVVLSKCLSVDPDLIIFDEPTRGIDVGAKYEIYKLMEELVSNGKTIIMVSSEMQELIGMSDRIIVLFEGSVVGEIPRDKFSQNLIMSYAAAIN</sequence>
<dbReference type="InterPro" id="IPR050107">
    <property type="entry name" value="ABC_carbohydrate_import_ATPase"/>
</dbReference>
<keyword evidence="4" id="KW-0762">Sugar transport</keyword>
<organism evidence="11 12">
    <name type="scientific">Brachyspira pilosicoli</name>
    <name type="common">Serpulina pilosicoli</name>
    <dbReference type="NCBI Taxonomy" id="52584"/>
    <lineage>
        <taxon>Bacteria</taxon>
        <taxon>Pseudomonadati</taxon>
        <taxon>Spirochaetota</taxon>
        <taxon>Spirochaetia</taxon>
        <taxon>Brachyspirales</taxon>
        <taxon>Brachyspiraceae</taxon>
        <taxon>Brachyspira</taxon>
    </lineage>
</organism>
<dbReference type="GO" id="GO:0005886">
    <property type="term" value="C:plasma membrane"/>
    <property type="evidence" value="ECO:0007669"/>
    <property type="project" value="UniProtKB-SubCell"/>
</dbReference>